<name>A0A2M7PRQ3_9BACT</name>
<dbReference type="Proteomes" id="UP000230646">
    <property type="component" value="Unassembled WGS sequence"/>
</dbReference>
<feature type="domain" description="GmrSD restriction endonucleases N-terminal" evidence="1">
    <location>
        <begin position="16"/>
        <end position="139"/>
    </location>
</feature>
<evidence type="ECO:0000259" key="1">
    <source>
        <dbReference type="Pfam" id="PF03235"/>
    </source>
</evidence>
<dbReference type="PANTHER" id="PTHR37292">
    <property type="entry name" value="VNG6097C"/>
    <property type="match status" value="1"/>
</dbReference>
<dbReference type="Pfam" id="PF03235">
    <property type="entry name" value="GmrSD_N"/>
    <property type="match status" value="1"/>
</dbReference>
<proteinExistence type="predicted"/>
<protein>
    <recommendedName>
        <fullName evidence="1">GmrSD restriction endonucleases N-terminal domain-containing protein</fullName>
    </recommendedName>
</protein>
<organism evidence="2 3">
    <name type="scientific">Candidatus Infernicultor aquiphilus</name>
    <dbReference type="NCBI Taxonomy" id="1805029"/>
    <lineage>
        <taxon>Bacteria</taxon>
        <taxon>Pseudomonadati</taxon>
        <taxon>Atribacterota</taxon>
        <taxon>Candidatus Phoenicimicrobiia</taxon>
        <taxon>Candidatus Pheonicimicrobiales</taxon>
        <taxon>Candidatus Phoenicimicrobiaceae</taxon>
        <taxon>Candidatus Infernicultor</taxon>
    </lineage>
</organism>
<comment type="caution">
    <text evidence="2">The sequence shown here is derived from an EMBL/GenBank/DDBJ whole genome shotgun (WGS) entry which is preliminary data.</text>
</comment>
<reference evidence="2 3" key="1">
    <citation type="submission" date="2017-09" db="EMBL/GenBank/DDBJ databases">
        <title>Depth-based differentiation of microbial function through sediment-hosted aquifers and enrichment of novel symbionts in the deep terrestrial subsurface.</title>
        <authorList>
            <person name="Probst A.J."/>
            <person name="Ladd B."/>
            <person name="Jarett J.K."/>
            <person name="Geller-Mcgrath D.E."/>
            <person name="Sieber C.M."/>
            <person name="Emerson J.B."/>
            <person name="Anantharaman K."/>
            <person name="Thomas B.C."/>
            <person name="Malmstrom R."/>
            <person name="Stieglmeier M."/>
            <person name="Klingl A."/>
            <person name="Woyke T."/>
            <person name="Ryan C.M."/>
            <person name="Banfield J.F."/>
        </authorList>
    </citation>
    <scope>NUCLEOTIDE SEQUENCE [LARGE SCALE GENOMIC DNA]</scope>
    <source>
        <strain evidence="2">CG_4_10_14_3_um_filter_34_13</strain>
    </source>
</reference>
<dbReference type="AlphaFoldDB" id="A0A2M7PRQ3"/>
<sequence>MLIHRYSVNQRSIQALLVDIKSNEIAVPEIQRPFVWNAIKVRDLIDSLYEGFPIGYLIAWHNPSVRLKDGTKAKGKKILIDGQQRVTALMTALLGEYIVDKDYRRVKIIIAFNPKERKFEVSNPAICKDKSWIADISKVLSPNVKVLELVNEYCENNEGSDQDEVFNIAGTPHL</sequence>
<evidence type="ECO:0000313" key="2">
    <source>
        <dbReference type="EMBL" id="PIY33024.1"/>
    </source>
</evidence>
<dbReference type="EMBL" id="PFKO01000135">
    <property type="protein sequence ID" value="PIY33024.1"/>
    <property type="molecule type" value="Genomic_DNA"/>
</dbReference>
<dbReference type="InterPro" id="IPR004919">
    <property type="entry name" value="GmrSD_N"/>
</dbReference>
<dbReference type="RefSeq" id="WP_406607248.1">
    <property type="nucleotide sequence ID" value="NZ_PFKO01000135.1"/>
</dbReference>
<gene>
    <name evidence="2" type="ORF">COZ07_03680</name>
</gene>
<evidence type="ECO:0000313" key="3">
    <source>
        <dbReference type="Proteomes" id="UP000230646"/>
    </source>
</evidence>
<dbReference type="PANTHER" id="PTHR37292:SF2">
    <property type="entry name" value="DUF262 DOMAIN-CONTAINING PROTEIN"/>
    <property type="match status" value="1"/>
</dbReference>
<accession>A0A2M7PRQ3</accession>